<reference evidence="1" key="2">
    <citation type="journal article" date="2015" name="Data Brief">
        <title>Shoot transcriptome of the giant reed, Arundo donax.</title>
        <authorList>
            <person name="Barrero R.A."/>
            <person name="Guerrero F.D."/>
            <person name="Moolhuijzen P."/>
            <person name="Goolsby J.A."/>
            <person name="Tidwell J."/>
            <person name="Bellgard S.E."/>
            <person name="Bellgard M.I."/>
        </authorList>
    </citation>
    <scope>NUCLEOTIDE SEQUENCE</scope>
    <source>
        <tissue evidence="1">Shoot tissue taken approximately 20 cm above the soil surface</tissue>
    </source>
</reference>
<reference evidence="1" key="1">
    <citation type="submission" date="2014-09" db="EMBL/GenBank/DDBJ databases">
        <authorList>
            <person name="Magalhaes I.L.F."/>
            <person name="Oliveira U."/>
            <person name="Santos F.R."/>
            <person name="Vidigal T.H.D.A."/>
            <person name="Brescovit A.D."/>
            <person name="Santos A.J."/>
        </authorList>
    </citation>
    <scope>NUCLEOTIDE SEQUENCE</scope>
    <source>
        <tissue evidence="1">Shoot tissue taken approximately 20 cm above the soil surface</tissue>
    </source>
</reference>
<name>A0A0A9FTY8_ARUDO</name>
<organism evidence="1">
    <name type="scientific">Arundo donax</name>
    <name type="common">Giant reed</name>
    <name type="synonym">Donax arundinaceus</name>
    <dbReference type="NCBI Taxonomy" id="35708"/>
    <lineage>
        <taxon>Eukaryota</taxon>
        <taxon>Viridiplantae</taxon>
        <taxon>Streptophyta</taxon>
        <taxon>Embryophyta</taxon>
        <taxon>Tracheophyta</taxon>
        <taxon>Spermatophyta</taxon>
        <taxon>Magnoliopsida</taxon>
        <taxon>Liliopsida</taxon>
        <taxon>Poales</taxon>
        <taxon>Poaceae</taxon>
        <taxon>PACMAD clade</taxon>
        <taxon>Arundinoideae</taxon>
        <taxon>Arundineae</taxon>
        <taxon>Arundo</taxon>
    </lineage>
</organism>
<dbReference type="AlphaFoldDB" id="A0A0A9FTY8"/>
<proteinExistence type="predicted"/>
<accession>A0A0A9FTY8</accession>
<protein>
    <submittedName>
        <fullName evidence="1">Uncharacterized protein</fullName>
    </submittedName>
</protein>
<evidence type="ECO:0000313" key="1">
    <source>
        <dbReference type="EMBL" id="JAE14689.1"/>
    </source>
</evidence>
<sequence>MHTCGCTSTGPFHCDNHEWHRHLHRVINLSLPPSLSLCF</sequence>
<dbReference type="EMBL" id="GBRH01183207">
    <property type="protein sequence ID" value="JAE14689.1"/>
    <property type="molecule type" value="Transcribed_RNA"/>
</dbReference>